<reference evidence="2" key="1">
    <citation type="journal article" date="2014" name="Int. J. Syst. Evol. Microbiol.">
        <title>Complete genome sequence of Corynebacterium casei LMG S-19264T (=DSM 44701T), isolated from a smear-ripened cheese.</title>
        <authorList>
            <consortium name="US DOE Joint Genome Institute (JGI-PGF)"/>
            <person name="Walter F."/>
            <person name="Albersmeier A."/>
            <person name="Kalinowski J."/>
            <person name="Ruckert C."/>
        </authorList>
    </citation>
    <scope>NUCLEOTIDE SEQUENCE</scope>
    <source>
        <strain evidence="2">CCM 7217</strain>
    </source>
</reference>
<dbReference type="Pfam" id="PF21818">
    <property type="entry name" value="DUF6884"/>
    <property type="match status" value="1"/>
</dbReference>
<dbReference type="EMBL" id="BMCI01000010">
    <property type="protein sequence ID" value="GGC72330.1"/>
    <property type="molecule type" value="Genomic_DNA"/>
</dbReference>
<comment type="caution">
    <text evidence="2">The sequence shown here is derived from an EMBL/GenBank/DDBJ whole genome shotgun (WGS) entry which is preliminary data.</text>
</comment>
<evidence type="ECO:0000259" key="1">
    <source>
        <dbReference type="Pfam" id="PF21818"/>
    </source>
</evidence>
<gene>
    <name evidence="2" type="ORF">GCM10007209_37820</name>
</gene>
<dbReference type="RefSeq" id="WP_007274021.1">
    <property type="nucleotide sequence ID" value="NZ_BMCI01000010.1"/>
</dbReference>
<reference evidence="2" key="2">
    <citation type="submission" date="2020-09" db="EMBL/GenBank/DDBJ databases">
        <authorList>
            <person name="Sun Q."/>
            <person name="Sedlacek I."/>
        </authorList>
    </citation>
    <scope>NUCLEOTIDE SEQUENCE</scope>
    <source>
        <strain evidence="2">CCM 7217</strain>
    </source>
</reference>
<dbReference type="AlphaFoldDB" id="A0A830EFE0"/>
<evidence type="ECO:0000313" key="2">
    <source>
        <dbReference type="EMBL" id="GGC72330.1"/>
    </source>
</evidence>
<organism evidence="2 3">
    <name type="scientific">Haloferax sulfurifontis</name>
    <dbReference type="NCBI Taxonomy" id="255616"/>
    <lineage>
        <taxon>Archaea</taxon>
        <taxon>Methanobacteriati</taxon>
        <taxon>Methanobacteriota</taxon>
        <taxon>Stenosarchaea group</taxon>
        <taxon>Halobacteria</taxon>
        <taxon>Halobacteriales</taxon>
        <taxon>Haloferacaceae</taxon>
        <taxon>Haloferax</taxon>
    </lineage>
</organism>
<dbReference type="InterPro" id="IPR049251">
    <property type="entry name" value="DUF6884"/>
</dbReference>
<proteinExistence type="predicted"/>
<feature type="domain" description="DUF6884" evidence="1">
    <location>
        <begin position="116"/>
        <end position="243"/>
    </location>
</feature>
<sequence>MASEPTPREHELPNGDLAVSSHWVHGIRGVATVPASKRPLYQLLMDLLTDVRVPDLMPARLAIDCRDIVEARELVGDIDRGSVTVDGVSYGMGYCQSVAEAIDDYRDRDPLTLVAVGCSGSKHKNDGLLPAKDRYRGGYWTNKRQYAETIGDDWGVISAEYALLEPTEGIPDYERVPSDHRGVPVDHDGRLPSGDAVRTKLDLWAYEVHNHLSEWLDAAANGVDPRDVELQVLLGKKYEQPLRERGVFDALRVRGSLDVSFPFREVEGLTGIGKQRGWMVSEVDAATALATDGGESR</sequence>
<evidence type="ECO:0000313" key="3">
    <source>
        <dbReference type="Proteomes" id="UP000646833"/>
    </source>
</evidence>
<dbReference type="Proteomes" id="UP000646833">
    <property type="component" value="Unassembled WGS sequence"/>
</dbReference>
<protein>
    <recommendedName>
        <fullName evidence="1">DUF6884 domain-containing protein</fullName>
    </recommendedName>
</protein>
<name>A0A830EFE0_9EURY</name>
<accession>A0A830EFE0</accession>